<accession>A0A8D2GVR8</accession>
<evidence type="ECO:0000313" key="3">
    <source>
        <dbReference type="Proteomes" id="UP000694417"/>
    </source>
</evidence>
<dbReference type="GeneTree" id="ENSGT00990000206355"/>
<reference evidence="2" key="1">
    <citation type="submission" date="2025-08" db="UniProtKB">
        <authorList>
            <consortium name="Ensembl"/>
        </authorList>
    </citation>
    <scope>IDENTIFICATION</scope>
</reference>
<reference evidence="2" key="2">
    <citation type="submission" date="2025-09" db="UniProtKB">
        <authorList>
            <consortium name="Ensembl"/>
        </authorList>
    </citation>
    <scope>IDENTIFICATION</scope>
</reference>
<dbReference type="AlphaFoldDB" id="A0A8D2GVR8"/>
<sequence>MEESGDSEPTPGCSGLDSGGVRDGGGAHKWTPADAWMSTHPKVRRR</sequence>
<evidence type="ECO:0000256" key="1">
    <source>
        <dbReference type="SAM" id="MobiDB-lite"/>
    </source>
</evidence>
<evidence type="ECO:0000313" key="2">
    <source>
        <dbReference type="Ensembl" id="ENSUPAP00010006369.1"/>
    </source>
</evidence>
<protein>
    <submittedName>
        <fullName evidence="2">Uncharacterized protein</fullName>
    </submittedName>
</protein>
<dbReference type="Ensembl" id="ENSUPAT00010007285.1">
    <property type="protein sequence ID" value="ENSUPAP00010006369.1"/>
    <property type="gene ID" value="ENSUPAG00010005122.1"/>
</dbReference>
<name>A0A8D2GVR8_UROPR</name>
<keyword evidence="3" id="KW-1185">Reference proteome</keyword>
<feature type="region of interest" description="Disordered" evidence="1">
    <location>
        <begin position="1"/>
        <end position="46"/>
    </location>
</feature>
<dbReference type="Proteomes" id="UP000694417">
    <property type="component" value="Unplaced"/>
</dbReference>
<proteinExistence type="predicted"/>
<organism evidence="2 3">
    <name type="scientific">Urocitellus parryii</name>
    <name type="common">Arctic ground squirrel</name>
    <name type="synonym">Spermophilus parryii</name>
    <dbReference type="NCBI Taxonomy" id="9999"/>
    <lineage>
        <taxon>Eukaryota</taxon>
        <taxon>Metazoa</taxon>
        <taxon>Chordata</taxon>
        <taxon>Craniata</taxon>
        <taxon>Vertebrata</taxon>
        <taxon>Euteleostomi</taxon>
        <taxon>Mammalia</taxon>
        <taxon>Eutheria</taxon>
        <taxon>Euarchontoglires</taxon>
        <taxon>Glires</taxon>
        <taxon>Rodentia</taxon>
        <taxon>Sciuromorpha</taxon>
        <taxon>Sciuridae</taxon>
        <taxon>Xerinae</taxon>
        <taxon>Marmotini</taxon>
        <taxon>Urocitellus</taxon>
    </lineage>
</organism>